<evidence type="ECO:0000313" key="4">
    <source>
        <dbReference type="Proteomes" id="UP000294513"/>
    </source>
</evidence>
<dbReference type="InterPro" id="IPR029058">
    <property type="entry name" value="AB_hydrolase_fold"/>
</dbReference>
<dbReference type="OrthoDB" id="5240615at2"/>
<gene>
    <name evidence="3" type="ORF">E1298_05340</name>
</gene>
<dbReference type="GO" id="GO:0008239">
    <property type="term" value="F:dipeptidyl-peptidase activity"/>
    <property type="evidence" value="ECO:0007669"/>
    <property type="project" value="InterPro"/>
</dbReference>
<protein>
    <submittedName>
        <fullName evidence="3">CocE/NonD family hydrolase</fullName>
    </submittedName>
</protein>
<dbReference type="Gene3D" id="1.10.3020.10">
    <property type="entry name" value="alpha-amino acid ester hydrolase ( Helical cap domain)"/>
    <property type="match status" value="1"/>
</dbReference>
<organism evidence="3 4">
    <name type="scientific">Actinomadura rubrisoli</name>
    <dbReference type="NCBI Taxonomy" id="2530368"/>
    <lineage>
        <taxon>Bacteria</taxon>
        <taxon>Bacillati</taxon>
        <taxon>Actinomycetota</taxon>
        <taxon>Actinomycetes</taxon>
        <taxon>Streptosporangiales</taxon>
        <taxon>Thermomonosporaceae</taxon>
        <taxon>Actinomadura</taxon>
    </lineage>
</organism>
<dbReference type="Proteomes" id="UP000294513">
    <property type="component" value="Unassembled WGS sequence"/>
</dbReference>
<evidence type="ECO:0000256" key="1">
    <source>
        <dbReference type="ARBA" id="ARBA00022801"/>
    </source>
</evidence>
<evidence type="ECO:0000259" key="2">
    <source>
        <dbReference type="SMART" id="SM00939"/>
    </source>
</evidence>
<dbReference type="Pfam" id="PF08530">
    <property type="entry name" value="PepX_C"/>
    <property type="match status" value="1"/>
</dbReference>
<dbReference type="InterPro" id="IPR005674">
    <property type="entry name" value="CocE/Ser_esterase"/>
</dbReference>
<dbReference type="Pfam" id="PF02129">
    <property type="entry name" value="Peptidase_S15"/>
    <property type="match status" value="1"/>
</dbReference>
<proteinExistence type="predicted"/>
<evidence type="ECO:0000313" key="3">
    <source>
        <dbReference type="EMBL" id="TDD95291.1"/>
    </source>
</evidence>
<reference evidence="3 4" key="1">
    <citation type="submission" date="2019-03" db="EMBL/GenBank/DDBJ databases">
        <title>Draft genome sequences of novel Actinobacteria.</title>
        <authorList>
            <person name="Sahin N."/>
            <person name="Ay H."/>
            <person name="Saygin H."/>
        </authorList>
    </citation>
    <scope>NUCLEOTIDE SEQUENCE [LARGE SCALE GENOMIC DNA]</scope>
    <source>
        <strain evidence="3 4">H3C3</strain>
    </source>
</reference>
<dbReference type="InterPro" id="IPR000383">
    <property type="entry name" value="Xaa-Pro-like_dom"/>
</dbReference>
<dbReference type="AlphaFoldDB" id="A0A4R5C695"/>
<sequence length="559" mass="62088">MFNLTIEVPTRRGGVLRGLHYAPDFSPAPTVLSLTPYGADRFHRDGMRFAAHGFNFVSLDVRGRGDSDGRFTPFVSDGADGHDAVEWLGERPWCTGDVVTYGGSYGGFVQWAVAATGPSHLRAIAPVAAVYPGLDFPMVRNVPLRYTVRWLTLVDGRRKNEGPHADQALWHRASHDQINGNRPYRDLDLLAVGRRLPVFQEWLLHPCLDAYWARLVPTQRQYGEITVPVLTITGQYDDDQLGALRYHDEHIAAVPPEVADRHRVVIGPWDHDGTRSGARTFGGLTFAPESAIDLIDLHVQWYGWVLGKASRPDFLRKRVAYFHAGEDQWRSADAIPQGRGSMTLYPMAERPAASHYRELSTCVPSNVQDTELSADPREAAAPDREEPLPDQCFVLPALPPDDTGTALVYACSPLRAAMDVSGRFRAHLVLSSELPDFDLLVGLYLVRADGTIPLLGETVFRARYRDTLTRSSPWPAGTNVPVTLTDFPFVSQRIEPGERVALIIRPPHRYYQTNFQAGGRAIDETARDAVPGTIRLVQNPDHVSYVEIPIDDSAARPPV</sequence>
<feature type="domain" description="Xaa-Pro dipeptidyl-peptidase C-terminal" evidence="2">
    <location>
        <begin position="299"/>
        <end position="547"/>
    </location>
</feature>
<name>A0A4R5C695_9ACTN</name>
<dbReference type="InterPro" id="IPR013736">
    <property type="entry name" value="Xaa-Pro_dipept_C"/>
</dbReference>
<dbReference type="Gene3D" id="3.40.50.1820">
    <property type="entry name" value="alpha/beta hydrolase"/>
    <property type="match status" value="1"/>
</dbReference>
<dbReference type="SUPFAM" id="SSF53474">
    <property type="entry name" value="alpha/beta-Hydrolases"/>
    <property type="match status" value="1"/>
</dbReference>
<keyword evidence="1 3" id="KW-0378">Hydrolase</keyword>
<keyword evidence="4" id="KW-1185">Reference proteome</keyword>
<dbReference type="SUPFAM" id="SSF49785">
    <property type="entry name" value="Galactose-binding domain-like"/>
    <property type="match status" value="1"/>
</dbReference>
<dbReference type="SMART" id="SM00939">
    <property type="entry name" value="PepX_C"/>
    <property type="match status" value="1"/>
</dbReference>
<dbReference type="InterPro" id="IPR008979">
    <property type="entry name" value="Galactose-bd-like_sf"/>
</dbReference>
<dbReference type="Gene3D" id="2.60.120.260">
    <property type="entry name" value="Galactose-binding domain-like"/>
    <property type="match status" value="1"/>
</dbReference>
<dbReference type="EMBL" id="SMKU01000013">
    <property type="protein sequence ID" value="TDD95291.1"/>
    <property type="molecule type" value="Genomic_DNA"/>
</dbReference>
<accession>A0A4R5C695</accession>
<dbReference type="NCBIfam" id="TIGR00976">
    <property type="entry name" value="CocE_NonD"/>
    <property type="match status" value="1"/>
</dbReference>
<comment type="caution">
    <text evidence="3">The sequence shown here is derived from an EMBL/GenBank/DDBJ whole genome shotgun (WGS) entry which is preliminary data.</text>
</comment>
<dbReference type="RefSeq" id="WP_131889624.1">
    <property type="nucleotide sequence ID" value="NZ_SMKU01000013.1"/>
</dbReference>